<evidence type="ECO:0000313" key="3">
    <source>
        <dbReference type="Proteomes" id="UP000018817"/>
    </source>
</evidence>
<sequence>MATPAQDLDSGSVSQLPTTTDASTSNPGERSDVELKFGNARFVVDCSDIELARDLRLLRRDITVQVDDSSKRDYGLVYNQNGNISVDEFSSQKNARNLCKEFAIKSGFQLFVKQTSVKSNNSGNAKYQCKKLNGVQFFDRKTPLDNLECPFFINVYGKNGNTLR</sequence>
<dbReference type="GeneID" id="20180312"/>
<dbReference type="EMBL" id="KI669582">
    <property type="protein sequence ID" value="ETN10602.1"/>
    <property type="molecule type" value="Genomic_DNA"/>
</dbReference>
<dbReference type="VEuPathDB" id="FungiDB:PPTG_10712"/>
<dbReference type="RefSeq" id="XP_008904363.1">
    <property type="nucleotide sequence ID" value="XM_008906115.1"/>
</dbReference>
<dbReference type="AlphaFoldDB" id="W2QBR6"/>
<gene>
    <name evidence="2" type="ORF">PPTG_10712</name>
</gene>
<reference evidence="2 3" key="2">
    <citation type="submission" date="2013-11" db="EMBL/GenBank/DDBJ databases">
        <title>The Genome Sequence of Phytophthora parasitica INRA-310.</title>
        <authorList>
            <consortium name="The Broad Institute Genomics Platform"/>
            <person name="Russ C."/>
            <person name="Tyler B."/>
            <person name="Panabieres F."/>
            <person name="Shan W."/>
            <person name="Tripathy S."/>
            <person name="Grunwald N."/>
            <person name="Machado M."/>
            <person name="Johnson C.S."/>
            <person name="Arredondo F."/>
            <person name="Hong C."/>
            <person name="Coffey M."/>
            <person name="Young S.K."/>
            <person name="Zeng Q."/>
            <person name="Gargeya S."/>
            <person name="Fitzgerald M."/>
            <person name="Abouelleil A."/>
            <person name="Alvarado L."/>
            <person name="Chapman S.B."/>
            <person name="Gainer-Dewar J."/>
            <person name="Goldberg J."/>
            <person name="Griggs A."/>
            <person name="Gujja S."/>
            <person name="Hansen M."/>
            <person name="Howarth C."/>
            <person name="Imamovic A."/>
            <person name="Ireland A."/>
            <person name="Larimer J."/>
            <person name="McCowan C."/>
            <person name="Murphy C."/>
            <person name="Pearson M."/>
            <person name="Poon T.W."/>
            <person name="Priest M."/>
            <person name="Roberts A."/>
            <person name="Saif S."/>
            <person name="Shea T."/>
            <person name="Sykes S."/>
            <person name="Wortman J."/>
            <person name="Nusbaum C."/>
            <person name="Birren B."/>
        </authorList>
    </citation>
    <scope>NUCLEOTIDE SEQUENCE [LARGE SCALE GENOMIC DNA]</scope>
    <source>
        <strain evidence="2 3">INRA-310</strain>
    </source>
</reference>
<dbReference type="Proteomes" id="UP000018817">
    <property type="component" value="Unassembled WGS sequence"/>
</dbReference>
<accession>W2QBR6</accession>
<organism evidence="2 3">
    <name type="scientific">Phytophthora nicotianae (strain INRA-310)</name>
    <name type="common">Phytophthora parasitica</name>
    <dbReference type="NCBI Taxonomy" id="761204"/>
    <lineage>
        <taxon>Eukaryota</taxon>
        <taxon>Sar</taxon>
        <taxon>Stramenopiles</taxon>
        <taxon>Oomycota</taxon>
        <taxon>Peronosporomycetes</taxon>
        <taxon>Peronosporales</taxon>
        <taxon>Peronosporaceae</taxon>
        <taxon>Phytophthora</taxon>
    </lineage>
</organism>
<reference evidence="3" key="1">
    <citation type="submission" date="2011-12" db="EMBL/GenBank/DDBJ databases">
        <authorList>
            <consortium name="The Broad Institute Genome Sequencing Platform"/>
            <person name="Russ C."/>
            <person name="Tyler B."/>
            <person name="Panabieres F."/>
            <person name="Shan W."/>
            <person name="Tripathy S."/>
            <person name="Grunwald N."/>
            <person name="Machado M."/>
            <person name="Young S.K."/>
            <person name="Zeng Q."/>
            <person name="Gargeya S."/>
            <person name="Fitzgerald M."/>
            <person name="Haas B."/>
            <person name="Abouelleil A."/>
            <person name="Alvarado L."/>
            <person name="Arachchi H.M."/>
            <person name="Berlin A."/>
            <person name="Chapman S.B."/>
            <person name="Gearin G."/>
            <person name="Goldberg J."/>
            <person name="Griggs A."/>
            <person name="Gujja S."/>
            <person name="Hansen M."/>
            <person name="Heiman D."/>
            <person name="Howarth C."/>
            <person name="Larimer J."/>
            <person name="Lui A."/>
            <person name="MacDonald P.J.P."/>
            <person name="McCowen C."/>
            <person name="Montmayeur A."/>
            <person name="Murphy C."/>
            <person name="Neiman D."/>
            <person name="Pearson M."/>
            <person name="Priest M."/>
            <person name="Roberts A."/>
            <person name="Saif S."/>
            <person name="Shea T."/>
            <person name="Sisk P."/>
            <person name="Stolte C."/>
            <person name="Sykes S."/>
            <person name="Wortman J."/>
            <person name="Nusbaum C."/>
            <person name="Birren B."/>
        </authorList>
    </citation>
    <scope>NUCLEOTIDE SEQUENCE [LARGE SCALE GENOMIC DNA]</scope>
    <source>
        <strain evidence="3">INRA-310</strain>
    </source>
</reference>
<feature type="region of interest" description="Disordered" evidence="1">
    <location>
        <begin position="1"/>
        <end position="31"/>
    </location>
</feature>
<name>W2QBR6_PHYN3</name>
<evidence type="ECO:0000256" key="1">
    <source>
        <dbReference type="SAM" id="MobiDB-lite"/>
    </source>
</evidence>
<proteinExistence type="predicted"/>
<protein>
    <submittedName>
        <fullName evidence="2">Uncharacterized protein</fullName>
    </submittedName>
</protein>
<evidence type="ECO:0000313" key="2">
    <source>
        <dbReference type="EMBL" id="ETN10602.1"/>
    </source>
</evidence>
<dbReference type="STRING" id="761204.W2QBR6"/>
<feature type="compositionally biased region" description="Polar residues" evidence="1">
    <location>
        <begin position="9"/>
        <end position="28"/>
    </location>
</feature>